<feature type="compositionally biased region" description="Polar residues" evidence="1">
    <location>
        <begin position="1171"/>
        <end position="1181"/>
    </location>
</feature>
<dbReference type="GO" id="GO:0031932">
    <property type="term" value="C:TORC2 complex"/>
    <property type="evidence" value="ECO:0000318"/>
    <property type="project" value="GO_Central"/>
</dbReference>
<dbReference type="Proteomes" id="UP000054558">
    <property type="component" value="Unassembled WGS sequence"/>
</dbReference>
<feature type="domain" description="Rapamycin-insensitive companion of mTOR middle" evidence="2">
    <location>
        <begin position="816"/>
        <end position="1047"/>
    </location>
</feature>
<reference evidence="4 5" key="1">
    <citation type="journal article" date="2014" name="Nat. Commun.">
        <title>Klebsormidium flaccidum genome reveals primary factors for plant terrestrial adaptation.</title>
        <authorList>
            <person name="Hori K."/>
            <person name="Maruyama F."/>
            <person name="Fujisawa T."/>
            <person name="Togashi T."/>
            <person name="Yamamoto N."/>
            <person name="Seo M."/>
            <person name="Sato S."/>
            <person name="Yamada T."/>
            <person name="Mori H."/>
            <person name="Tajima N."/>
            <person name="Moriyama T."/>
            <person name="Ikeuchi M."/>
            <person name="Watanabe M."/>
            <person name="Wada H."/>
            <person name="Kobayashi K."/>
            <person name="Saito M."/>
            <person name="Masuda T."/>
            <person name="Sasaki-Sekimoto Y."/>
            <person name="Mashiguchi K."/>
            <person name="Awai K."/>
            <person name="Shimojima M."/>
            <person name="Masuda S."/>
            <person name="Iwai M."/>
            <person name="Nobusawa T."/>
            <person name="Narise T."/>
            <person name="Kondo S."/>
            <person name="Saito H."/>
            <person name="Sato R."/>
            <person name="Murakawa M."/>
            <person name="Ihara Y."/>
            <person name="Oshima-Yamada Y."/>
            <person name="Ohtaka K."/>
            <person name="Satoh M."/>
            <person name="Sonobe K."/>
            <person name="Ishii M."/>
            <person name="Ohtani R."/>
            <person name="Kanamori-Sato M."/>
            <person name="Honoki R."/>
            <person name="Miyazaki D."/>
            <person name="Mochizuki H."/>
            <person name="Umetsu J."/>
            <person name="Higashi K."/>
            <person name="Shibata D."/>
            <person name="Kamiya Y."/>
            <person name="Sato N."/>
            <person name="Nakamura Y."/>
            <person name="Tabata S."/>
            <person name="Ida S."/>
            <person name="Kurokawa K."/>
            <person name="Ohta H."/>
        </authorList>
    </citation>
    <scope>NUCLEOTIDE SEQUENCE [LARGE SCALE GENOMIC DNA]</scope>
    <source>
        <strain evidence="4 5">NIES-2285</strain>
    </source>
</reference>
<evidence type="ECO:0000313" key="4">
    <source>
        <dbReference type="EMBL" id="GAQ84527.1"/>
    </source>
</evidence>
<feature type="region of interest" description="Disordered" evidence="1">
    <location>
        <begin position="1391"/>
        <end position="1410"/>
    </location>
</feature>
<dbReference type="InterPro" id="IPR028268">
    <property type="entry name" value="Pianissimo_fam"/>
</dbReference>
<feature type="region of interest" description="Disordered" evidence="1">
    <location>
        <begin position="1171"/>
        <end position="1192"/>
    </location>
</feature>
<feature type="compositionally biased region" description="Polar residues" evidence="1">
    <location>
        <begin position="354"/>
        <end position="375"/>
    </location>
</feature>
<feature type="region of interest" description="Disordered" evidence="1">
    <location>
        <begin position="274"/>
        <end position="410"/>
    </location>
</feature>
<feature type="region of interest" description="Disordered" evidence="1">
    <location>
        <begin position="1529"/>
        <end position="1564"/>
    </location>
</feature>
<dbReference type="SMART" id="SM01307">
    <property type="entry name" value="RICTOR_M"/>
    <property type="match status" value="1"/>
</dbReference>
<dbReference type="PANTHER" id="PTHR13298">
    <property type="entry name" value="CYTOSOLIC REGULATOR PIANISSIMO"/>
    <property type="match status" value="1"/>
</dbReference>
<feature type="compositionally biased region" description="Polar residues" evidence="1">
    <location>
        <begin position="275"/>
        <end position="303"/>
    </location>
</feature>
<name>A0A1Y1I726_KLENI</name>
<dbReference type="EMBL" id="DF237142">
    <property type="protein sequence ID" value="GAQ84527.1"/>
    <property type="molecule type" value="Genomic_DNA"/>
</dbReference>
<sequence>MLADVMECGATWVQFQDACADLASHTVAELSPDQAAEARQALETLDVSLRELFADPNFNLLSSPLAWVRTAGWFSFGLCIDAGTKLESGLPCFMTRLLVAAIDGIGGDLECHEALYVVRKLIASGLDLPKALLNAVVALASASGTGCLDVASPETGPRKAAETVEHATGQRLTPDAFDDWDEIGPSMKVSRESSFGVKHASRNGSPTGSRLEEGSRSRGGSGLSVVSYASDTSASDTSATEAARSTSASRADTDVVRNGSTDGALLASRLYGSGSAEQISGSEGTESSQSRHWSAWSDTNGNWSEEKDSRSRNASVKSSGRGDWTDTEAGSEGRAARSSEGSVNHQGGERSPALSRSKQGSFQSDPPETELGSTRKSSEVSRQKGNANPKAAEIVHVWGVQSRPEERPPGPKWEATGLLIALISTGHEGALLVAQSRGLSALLRGLQECPGDGEALRLTIAAAIALLLSDPACRKAASQGPSSVLAPLVSPFLDAAIETKRISGEKGAERELERTLRASGEALLAVARSWSGLFLLGGMRDGRRGTEAGKRNGGTDGTDGTDSNRSLLGDLVVALRVTKSQLVKASILAVFAGLVFQTSPSQTLLLNPAQTPVGTYLSVLLCAINAAGLPSALHDLTLQTDSDPAENGRQKAAANGHTALRLLCHVERLSAALLPSVLRESSETAVDFVGDVISQTEAGLGKSKSTQKRIADETSLLWLETFSSSKESMTSSRPILGHSDSGRHSADGYRNLLQKTRGLRSAHSLPAQYRLPTKPLDDASETASFSGLDSIGVKATISTLDSTRLTPPAGFTVPEWDAEDRETLMRASGVVEKRSKEWLKWDWDVIRTIVSGPLRNGPGKFSHGSKFLKRLTGFFAKRLPGLSPGEEPGRCLDVGRELVAALLETDEGCAYLSGRGSKKSKQECLLLEALASGLRAELAHTGRDSKPLFSRENLRRTLAPQFLALMLTSLTGNERGNLLLEKAGVLASVKALLSGNGSFSFQKLLLQLINFGTDGDQRQLLTAAMTNPHSPSARAFAVTHAARLLRARFEAARPSHAAATAAAPAAPFERWLMQRLLTQLSDGDASVRKRASDALESGCAGLQGFTELLVSLVPRVEGLLVEGDALVLAVLASDAGFEFLKSWTNNDSTGGAAAYARLAERAIFQTLLRQTPNPSSAQTSLRDPDFNPGFEGASSEERLPRHFLGALAASAQGLEVLKSCHVLRTAAAKLLESGGGDRRGAAWSLGHVAARGGAAAVYVIETGGLANLERGVRGAVGNLGLRGTFLQALTLAAASPEVRTWLKARQWVTRADKDRGNCGIEKNSGPLYGSLFDASNGSEVGTSESIPDRWDSDSSVESLGGFLKEPIPNAETETAFYDQLFGVSKSKEIPAVPAEARSTASERKSSDRAEDALGQLGSAVQYEEEGVEGMDLPACICLPKATSILFSLPSDRALDCASRYRVTLREATMEGRSRAAKIFPEDGLEGREGDPSSKATAAMVAPPLEMSSGEQNELSRDGESAVPKIGASAEIGGFSRESSGTAGVNGTEQRTCGTGAGAAHEPTEVREEKKAVALLNGLCNPVTAAESRADLEELLEGYPQLPDGIPFRSAARTLLDEYHFPRSVRLAIHEMGRGRAHWQ</sequence>
<dbReference type="Pfam" id="PF14663">
    <property type="entry name" value="RasGEF_N_2"/>
    <property type="match status" value="1"/>
</dbReference>
<keyword evidence="5" id="KW-1185">Reference proteome</keyword>
<feature type="region of interest" description="Disordered" evidence="1">
    <location>
        <begin position="149"/>
        <end position="258"/>
    </location>
</feature>
<proteinExistence type="predicted"/>
<dbReference type="Pfam" id="PF14666">
    <property type="entry name" value="RICTOR_M"/>
    <property type="match status" value="1"/>
</dbReference>
<dbReference type="InterPro" id="IPR028267">
    <property type="entry name" value="Pianissimo_N"/>
</dbReference>
<dbReference type="STRING" id="105231.A0A1Y1I726"/>
<dbReference type="GO" id="GO:0038203">
    <property type="term" value="P:TORC2 signaling"/>
    <property type="evidence" value="ECO:0000318"/>
    <property type="project" value="GO_Central"/>
</dbReference>
<dbReference type="PANTHER" id="PTHR13298:SF11">
    <property type="entry name" value="RAPAMYCIN-INSENSITIVE COMPANION OF MTOR"/>
    <property type="match status" value="1"/>
</dbReference>
<gene>
    <name evidence="4" type="ORF">KFL_001930050</name>
</gene>
<feature type="compositionally biased region" description="Basic and acidic residues" evidence="1">
    <location>
        <begin position="156"/>
        <end position="165"/>
    </location>
</feature>
<organism evidence="4 5">
    <name type="scientific">Klebsormidium nitens</name>
    <name type="common">Green alga</name>
    <name type="synonym">Ulothrix nitens</name>
    <dbReference type="NCBI Taxonomy" id="105231"/>
    <lineage>
        <taxon>Eukaryota</taxon>
        <taxon>Viridiplantae</taxon>
        <taxon>Streptophyta</taxon>
        <taxon>Klebsormidiophyceae</taxon>
        <taxon>Klebsormidiales</taxon>
        <taxon>Klebsormidiaceae</taxon>
        <taxon>Klebsormidium</taxon>
    </lineage>
</organism>
<protein>
    <submittedName>
        <fullName evidence="4">Rapamycin-insensitive companion of mTOR</fullName>
    </submittedName>
</protein>
<dbReference type="InterPro" id="IPR029451">
    <property type="entry name" value="RICTOR_M"/>
</dbReference>
<feature type="compositionally biased region" description="Low complexity" evidence="1">
    <location>
        <begin position="223"/>
        <end position="250"/>
    </location>
</feature>
<evidence type="ECO:0000256" key="1">
    <source>
        <dbReference type="SAM" id="MobiDB-lite"/>
    </source>
</evidence>
<dbReference type="OrthoDB" id="271111at2759"/>
<evidence type="ECO:0000259" key="2">
    <source>
        <dbReference type="SMART" id="SM01307"/>
    </source>
</evidence>
<feature type="domain" description="Rapamycin-insensitive companion of mTOR N-terminal" evidence="3">
    <location>
        <begin position="20"/>
        <end position="675"/>
    </location>
</feature>
<evidence type="ECO:0000313" key="5">
    <source>
        <dbReference type="Proteomes" id="UP000054558"/>
    </source>
</evidence>
<accession>A0A1Y1I726</accession>
<feature type="compositionally biased region" description="Basic and acidic residues" evidence="1">
    <location>
        <begin position="1400"/>
        <end position="1410"/>
    </location>
</feature>
<feature type="compositionally biased region" description="Polar residues" evidence="1">
    <location>
        <begin position="1536"/>
        <end position="1552"/>
    </location>
</feature>
<dbReference type="SMART" id="SM01308">
    <property type="entry name" value="RICTOR_N"/>
    <property type="match status" value="1"/>
</dbReference>
<evidence type="ECO:0000259" key="3">
    <source>
        <dbReference type="SMART" id="SM01308"/>
    </source>
</evidence>
<dbReference type="InterPro" id="IPR029453">
    <property type="entry name" value="Rictor_IV"/>
</dbReference>